<dbReference type="EMBL" id="JADNRY010000047">
    <property type="protein sequence ID" value="KAF9069741.1"/>
    <property type="molecule type" value="Genomic_DNA"/>
</dbReference>
<protein>
    <submittedName>
        <fullName evidence="1">Uncharacterized protein</fullName>
    </submittedName>
</protein>
<sequence>MIFNVWHSSRVVEYRIQRLFRWYIDPSSLEPGGRIGSPQEQFVAVDPPAGHQEPFRDPNIESLRWNVIFFKHSKLTKISLEGKSRAH</sequence>
<evidence type="ECO:0000313" key="2">
    <source>
        <dbReference type="Proteomes" id="UP000772434"/>
    </source>
</evidence>
<keyword evidence="2" id="KW-1185">Reference proteome</keyword>
<proteinExistence type="predicted"/>
<reference evidence="1" key="1">
    <citation type="submission" date="2020-11" db="EMBL/GenBank/DDBJ databases">
        <authorList>
            <consortium name="DOE Joint Genome Institute"/>
            <person name="Ahrendt S."/>
            <person name="Riley R."/>
            <person name="Andreopoulos W."/>
            <person name="Labutti K."/>
            <person name="Pangilinan J."/>
            <person name="Ruiz-Duenas F.J."/>
            <person name="Barrasa J.M."/>
            <person name="Sanchez-Garcia M."/>
            <person name="Camarero S."/>
            <person name="Miyauchi S."/>
            <person name="Serrano A."/>
            <person name="Linde D."/>
            <person name="Babiker R."/>
            <person name="Drula E."/>
            <person name="Ayuso-Fernandez I."/>
            <person name="Pacheco R."/>
            <person name="Padilla G."/>
            <person name="Ferreira P."/>
            <person name="Barriuso J."/>
            <person name="Kellner H."/>
            <person name="Castanera R."/>
            <person name="Alfaro M."/>
            <person name="Ramirez L."/>
            <person name="Pisabarro A.G."/>
            <person name="Kuo A."/>
            <person name="Tritt A."/>
            <person name="Lipzen A."/>
            <person name="He G."/>
            <person name="Yan M."/>
            <person name="Ng V."/>
            <person name="Cullen D."/>
            <person name="Martin F."/>
            <person name="Rosso M.-N."/>
            <person name="Henrissat B."/>
            <person name="Hibbett D."/>
            <person name="Martinez A.T."/>
            <person name="Grigoriev I.V."/>
        </authorList>
    </citation>
    <scope>NUCLEOTIDE SEQUENCE</scope>
    <source>
        <strain evidence="1">AH 40177</strain>
    </source>
</reference>
<accession>A0A9P5PPI8</accession>
<gene>
    <name evidence="1" type="ORF">BDP27DRAFT_672358</name>
</gene>
<organism evidence="1 2">
    <name type="scientific">Rhodocollybia butyracea</name>
    <dbReference type="NCBI Taxonomy" id="206335"/>
    <lineage>
        <taxon>Eukaryota</taxon>
        <taxon>Fungi</taxon>
        <taxon>Dikarya</taxon>
        <taxon>Basidiomycota</taxon>
        <taxon>Agaricomycotina</taxon>
        <taxon>Agaricomycetes</taxon>
        <taxon>Agaricomycetidae</taxon>
        <taxon>Agaricales</taxon>
        <taxon>Marasmiineae</taxon>
        <taxon>Omphalotaceae</taxon>
        <taxon>Rhodocollybia</taxon>
    </lineage>
</organism>
<name>A0A9P5PPI8_9AGAR</name>
<evidence type="ECO:0000313" key="1">
    <source>
        <dbReference type="EMBL" id="KAF9069741.1"/>
    </source>
</evidence>
<dbReference type="Proteomes" id="UP000772434">
    <property type="component" value="Unassembled WGS sequence"/>
</dbReference>
<dbReference type="AlphaFoldDB" id="A0A9P5PPI8"/>
<comment type="caution">
    <text evidence="1">The sequence shown here is derived from an EMBL/GenBank/DDBJ whole genome shotgun (WGS) entry which is preliminary data.</text>
</comment>